<sequence>MVGAAAAAIISRTAAKLQNWPKSAPAGSTQKPWTGASEARVGEGEVAKIAGELEDAGSADDGHADAAAAAVDLAMAVLGGRLADSEGGAIGFGGGGEELLVRSGATMDMTRHNTFLALRYHSVAADAYYQDQRFAHTRLLDFAQQPL</sequence>
<name>A0A0E0D282_9ORYZ</name>
<protein>
    <submittedName>
        <fullName evidence="2">Uncharacterized protein</fullName>
    </submittedName>
</protein>
<dbReference type="EnsemblPlants" id="OMERI03G19700.1">
    <property type="protein sequence ID" value="OMERI03G19700.1"/>
    <property type="gene ID" value="OMERI03G19700"/>
</dbReference>
<feature type="region of interest" description="Disordered" evidence="1">
    <location>
        <begin position="19"/>
        <end position="40"/>
    </location>
</feature>
<reference evidence="2" key="1">
    <citation type="submission" date="2015-04" db="UniProtKB">
        <authorList>
            <consortium name="EnsemblPlants"/>
        </authorList>
    </citation>
    <scope>IDENTIFICATION</scope>
</reference>
<dbReference type="Gramene" id="OMERI03G19700.1">
    <property type="protein sequence ID" value="OMERI03G19700.1"/>
    <property type="gene ID" value="OMERI03G19700"/>
</dbReference>
<evidence type="ECO:0000313" key="2">
    <source>
        <dbReference type="EnsemblPlants" id="OMERI03G19700.1"/>
    </source>
</evidence>
<evidence type="ECO:0000313" key="3">
    <source>
        <dbReference type="Proteomes" id="UP000008021"/>
    </source>
</evidence>
<dbReference type="Proteomes" id="UP000008021">
    <property type="component" value="Chromosome 3"/>
</dbReference>
<reference evidence="2" key="2">
    <citation type="submission" date="2018-05" db="EMBL/GenBank/DDBJ databases">
        <title>OmerRS3 (Oryza meridionalis Reference Sequence Version 3).</title>
        <authorList>
            <person name="Zhang J."/>
            <person name="Kudrna D."/>
            <person name="Lee S."/>
            <person name="Talag J."/>
            <person name="Welchert J."/>
            <person name="Wing R.A."/>
        </authorList>
    </citation>
    <scope>NUCLEOTIDE SEQUENCE [LARGE SCALE GENOMIC DNA]</scope>
    <source>
        <strain evidence="2">cv. OR44</strain>
    </source>
</reference>
<accession>A0A0E0D282</accession>
<organism evidence="2">
    <name type="scientific">Oryza meridionalis</name>
    <dbReference type="NCBI Taxonomy" id="40149"/>
    <lineage>
        <taxon>Eukaryota</taxon>
        <taxon>Viridiplantae</taxon>
        <taxon>Streptophyta</taxon>
        <taxon>Embryophyta</taxon>
        <taxon>Tracheophyta</taxon>
        <taxon>Spermatophyta</taxon>
        <taxon>Magnoliopsida</taxon>
        <taxon>Liliopsida</taxon>
        <taxon>Poales</taxon>
        <taxon>Poaceae</taxon>
        <taxon>BOP clade</taxon>
        <taxon>Oryzoideae</taxon>
        <taxon>Oryzeae</taxon>
        <taxon>Oryzinae</taxon>
        <taxon>Oryza</taxon>
    </lineage>
</organism>
<dbReference type="AlphaFoldDB" id="A0A0E0D282"/>
<evidence type="ECO:0000256" key="1">
    <source>
        <dbReference type="SAM" id="MobiDB-lite"/>
    </source>
</evidence>
<keyword evidence="3" id="KW-1185">Reference proteome</keyword>
<dbReference type="HOGENOM" id="CLU_1771021_0_0_1"/>
<proteinExistence type="predicted"/>